<dbReference type="SUPFAM" id="SSF51735">
    <property type="entry name" value="NAD(P)-binding Rossmann-fold domains"/>
    <property type="match status" value="1"/>
</dbReference>
<evidence type="ECO:0000256" key="2">
    <source>
        <dbReference type="ARBA" id="ARBA00023002"/>
    </source>
</evidence>
<dbReference type="PRINTS" id="PR00080">
    <property type="entry name" value="SDRFAMILY"/>
</dbReference>
<keyword evidence="2" id="KW-0560">Oxidoreductase</keyword>
<evidence type="ECO:0000313" key="4">
    <source>
        <dbReference type="EMBL" id="MDQ0518632.1"/>
    </source>
</evidence>
<dbReference type="Gene3D" id="3.40.50.720">
    <property type="entry name" value="NAD(P)-binding Rossmann-like Domain"/>
    <property type="match status" value="1"/>
</dbReference>
<protein>
    <submittedName>
        <fullName evidence="4">Short-subunit dehydrogenase</fullName>
    </submittedName>
</protein>
<comment type="caution">
    <text evidence="4">The sequence shown here is derived from an EMBL/GenBank/DDBJ whole genome shotgun (WGS) entry which is preliminary data.</text>
</comment>
<dbReference type="PRINTS" id="PR00081">
    <property type="entry name" value="GDHRDH"/>
</dbReference>
<dbReference type="Proteomes" id="UP001223743">
    <property type="component" value="Unassembled WGS sequence"/>
</dbReference>
<reference evidence="4 5" key="1">
    <citation type="submission" date="2023-07" db="EMBL/GenBank/DDBJ databases">
        <title>Genomic Encyclopedia of Type Strains, Phase IV (KMG-IV): sequencing the most valuable type-strain genomes for metagenomic binning, comparative biology and taxonomic classification.</title>
        <authorList>
            <person name="Goeker M."/>
        </authorList>
    </citation>
    <scope>NUCLEOTIDE SEQUENCE [LARGE SCALE GENOMIC DNA]</scope>
    <source>
        <strain evidence="4 5">B1-1</strain>
    </source>
</reference>
<name>A0ABU0MCD0_9HYPH</name>
<dbReference type="PIRSF" id="PIRSF000126">
    <property type="entry name" value="11-beta-HSD1"/>
    <property type="match status" value="1"/>
</dbReference>
<dbReference type="InterPro" id="IPR002347">
    <property type="entry name" value="SDR_fam"/>
</dbReference>
<evidence type="ECO:0000313" key="5">
    <source>
        <dbReference type="Proteomes" id="UP001223743"/>
    </source>
</evidence>
<dbReference type="RefSeq" id="WP_266284249.1">
    <property type="nucleotide sequence ID" value="NZ_JAPKNF010000004.1"/>
</dbReference>
<evidence type="ECO:0000256" key="1">
    <source>
        <dbReference type="ARBA" id="ARBA00006484"/>
    </source>
</evidence>
<dbReference type="PANTHER" id="PTHR43086:SF3">
    <property type="entry name" value="NADP-DEPENDENT 3-HYDROXY ACID DEHYDROGENASE YDFG"/>
    <property type="match status" value="1"/>
</dbReference>
<accession>A0ABU0MCD0</accession>
<dbReference type="PANTHER" id="PTHR43086">
    <property type="entry name" value="VERY-LONG-CHAIN 3-OXOOACYL-COA REDUCTASE"/>
    <property type="match status" value="1"/>
</dbReference>
<comment type="similarity">
    <text evidence="1 3">Belongs to the short-chain dehydrogenases/reductases (SDR) family.</text>
</comment>
<organism evidence="4 5">
    <name type="scientific">Kaistia geumhonensis</name>
    <dbReference type="NCBI Taxonomy" id="410839"/>
    <lineage>
        <taxon>Bacteria</taxon>
        <taxon>Pseudomonadati</taxon>
        <taxon>Pseudomonadota</taxon>
        <taxon>Alphaproteobacteria</taxon>
        <taxon>Hyphomicrobiales</taxon>
        <taxon>Kaistiaceae</taxon>
        <taxon>Kaistia</taxon>
    </lineage>
</organism>
<dbReference type="Pfam" id="PF00106">
    <property type="entry name" value="adh_short"/>
    <property type="match status" value="1"/>
</dbReference>
<proteinExistence type="inferred from homology"/>
<sequence>MSKVEGRGVAVVTGASAGIGAAYAERLAARGFDLVVVARDAAKLSALAEKVRGGTGRSVEVLAADLTRKADLAVVEERLRSDPAITLLLNNAGIAGGGPLVSADPDQMEAMLDLNIVAPMRLALAAAPGFAARGGTIINVASIVPLIVERFPGVYGSTKAFLLHFSQSLHAELGSKGVRVQAVLPGATATDLWDKSGLPLANLPPEIVMETGAMVDAALAGLDQGELVTIPSLPDVADWEAFEAARHALGPNLSRRVPAARLSAQAASAA</sequence>
<dbReference type="InterPro" id="IPR036291">
    <property type="entry name" value="NAD(P)-bd_dom_sf"/>
</dbReference>
<dbReference type="EMBL" id="JAUSWJ010000001">
    <property type="protein sequence ID" value="MDQ0518632.1"/>
    <property type="molecule type" value="Genomic_DNA"/>
</dbReference>
<evidence type="ECO:0000256" key="3">
    <source>
        <dbReference type="RuleBase" id="RU000363"/>
    </source>
</evidence>
<gene>
    <name evidence="4" type="ORF">QO015_004245</name>
</gene>
<keyword evidence="5" id="KW-1185">Reference proteome</keyword>
<dbReference type="CDD" id="cd05233">
    <property type="entry name" value="SDR_c"/>
    <property type="match status" value="1"/>
</dbReference>